<keyword evidence="6" id="KW-1185">Reference proteome</keyword>
<dbReference type="AlphaFoldDB" id="A0A7X5R1C5"/>
<evidence type="ECO:0000256" key="2">
    <source>
        <dbReference type="ARBA" id="ARBA00022801"/>
    </source>
</evidence>
<dbReference type="InterPro" id="IPR001764">
    <property type="entry name" value="Glyco_hydro_3_N"/>
</dbReference>
<dbReference type="SUPFAM" id="SSF51445">
    <property type="entry name" value="(Trans)glycosidases"/>
    <property type="match status" value="1"/>
</dbReference>
<evidence type="ECO:0000313" key="6">
    <source>
        <dbReference type="Proteomes" id="UP000541033"/>
    </source>
</evidence>
<keyword evidence="3 5" id="KW-0326">Glycosidase</keyword>
<accession>A0A7X5R1C5</accession>
<dbReference type="GO" id="GO:0009254">
    <property type="term" value="P:peptidoglycan turnover"/>
    <property type="evidence" value="ECO:0007669"/>
    <property type="project" value="TreeGrafter"/>
</dbReference>
<dbReference type="GO" id="GO:0005975">
    <property type="term" value="P:carbohydrate metabolic process"/>
    <property type="evidence" value="ECO:0007669"/>
    <property type="project" value="InterPro"/>
</dbReference>
<organism evidence="5 6">
    <name type="scientific">Lysinibacter cavernae</name>
    <dbReference type="NCBI Taxonomy" id="1640652"/>
    <lineage>
        <taxon>Bacteria</taxon>
        <taxon>Bacillati</taxon>
        <taxon>Actinomycetota</taxon>
        <taxon>Actinomycetes</taxon>
        <taxon>Micrococcales</taxon>
        <taxon>Microbacteriaceae</taxon>
        <taxon>Lysinibacter</taxon>
    </lineage>
</organism>
<dbReference type="EMBL" id="JAAMOX010000001">
    <property type="protein sequence ID" value="NIH53838.1"/>
    <property type="molecule type" value="Genomic_DNA"/>
</dbReference>
<dbReference type="Proteomes" id="UP000541033">
    <property type="component" value="Unassembled WGS sequence"/>
</dbReference>
<reference evidence="5 6" key="1">
    <citation type="submission" date="2020-02" db="EMBL/GenBank/DDBJ databases">
        <title>Sequencing the genomes of 1000 actinobacteria strains.</title>
        <authorList>
            <person name="Klenk H.-P."/>
        </authorList>
    </citation>
    <scope>NUCLEOTIDE SEQUENCE [LARGE SCALE GENOMIC DNA]</scope>
    <source>
        <strain evidence="5 6">DSM 27960</strain>
    </source>
</reference>
<feature type="domain" description="Glycoside hydrolase family 3 N-terminal" evidence="4">
    <location>
        <begin position="36"/>
        <end position="327"/>
    </location>
</feature>
<name>A0A7X5R1C5_9MICO</name>
<dbReference type="InterPro" id="IPR019800">
    <property type="entry name" value="Glyco_hydro_3_AS"/>
</dbReference>
<dbReference type="Gene3D" id="3.20.20.300">
    <property type="entry name" value="Glycoside hydrolase, family 3, N-terminal domain"/>
    <property type="match status" value="1"/>
</dbReference>
<dbReference type="EC" id="3.2.1.52" evidence="5"/>
<dbReference type="InterPro" id="IPR050226">
    <property type="entry name" value="NagZ_Beta-hexosaminidase"/>
</dbReference>
<protein>
    <submittedName>
        <fullName evidence="5">Beta-N-acetylhexosaminidase</fullName>
        <ecNumber evidence="5">3.2.1.52</ecNumber>
    </submittedName>
</protein>
<dbReference type="NCBIfam" id="NF003740">
    <property type="entry name" value="PRK05337.1"/>
    <property type="match status" value="1"/>
</dbReference>
<sequence>MSPSPAGELARAISTTMLPGFEGHTLPEWVARRLREGMGGVCLFSTNIGSPEQVRQLTSDILAANPDAVIAIDEEGGDVTRLHHEVGSPYPGNGILGRIDDLELTRRVAEGVGAELHAVGCTMTFAPDADINSNPNNPVIGTRSFGTDAGRVARHTAAWVEGIQAAGIAASTKHFPGHGDTANDSHLSLPVIDRSIDELRERELEPFRAAIAAGTKSIMTSHILMPQIDPELPATLSPTILQVLLRGELGYDGVIVSDALDMAGASALTGIPEAAVRAISAGCDLLCIGTANTDEQMGEIIAHVADAVATGRLEDHRVLDAAERVLGLAEWKRTASTSRQSPAAVAAMLAEPKLREDVRASFSVREGVKLPVMSDGAETHLIVIESVPNAAVGHLPWGPQAERHAVGPGAVWPNLTEHLVFDCDAEQLLAGIPSDDNVIIVGQNHHRSELNRKIIDTFRARNADTLVVDMAWPSPDREYADVATFGASRLAGRALIDLLSQPGTPTGDAR</sequence>
<evidence type="ECO:0000313" key="5">
    <source>
        <dbReference type="EMBL" id="NIH53838.1"/>
    </source>
</evidence>
<dbReference type="GO" id="GO:0004563">
    <property type="term" value="F:beta-N-acetylhexosaminidase activity"/>
    <property type="evidence" value="ECO:0007669"/>
    <property type="project" value="UniProtKB-EC"/>
</dbReference>
<proteinExistence type="inferred from homology"/>
<dbReference type="Pfam" id="PF00933">
    <property type="entry name" value="Glyco_hydro_3"/>
    <property type="match status" value="1"/>
</dbReference>
<dbReference type="PANTHER" id="PTHR30480">
    <property type="entry name" value="BETA-HEXOSAMINIDASE-RELATED"/>
    <property type="match status" value="1"/>
</dbReference>
<dbReference type="InterPro" id="IPR017853">
    <property type="entry name" value="GH"/>
</dbReference>
<gene>
    <name evidence="5" type="ORF">FHX76_001706</name>
</gene>
<dbReference type="InterPro" id="IPR036962">
    <property type="entry name" value="Glyco_hydro_3_N_sf"/>
</dbReference>
<evidence type="ECO:0000256" key="3">
    <source>
        <dbReference type="ARBA" id="ARBA00023295"/>
    </source>
</evidence>
<dbReference type="PROSITE" id="PS00775">
    <property type="entry name" value="GLYCOSYL_HYDROL_F3"/>
    <property type="match status" value="1"/>
</dbReference>
<comment type="similarity">
    <text evidence="1">Belongs to the glycosyl hydrolase 3 family.</text>
</comment>
<dbReference type="PANTHER" id="PTHR30480:SF16">
    <property type="entry name" value="GLYCOSIDE HYDROLASE FAMILY 3 DOMAIN PROTEIN"/>
    <property type="match status" value="1"/>
</dbReference>
<evidence type="ECO:0000259" key="4">
    <source>
        <dbReference type="Pfam" id="PF00933"/>
    </source>
</evidence>
<evidence type="ECO:0000256" key="1">
    <source>
        <dbReference type="ARBA" id="ARBA00005336"/>
    </source>
</evidence>
<comment type="caution">
    <text evidence="5">The sequence shown here is derived from an EMBL/GenBank/DDBJ whole genome shotgun (WGS) entry which is preliminary data.</text>
</comment>
<keyword evidence="2 5" id="KW-0378">Hydrolase</keyword>
<dbReference type="RefSeq" id="WP_167149782.1">
    <property type="nucleotide sequence ID" value="NZ_JAAMOX010000001.1"/>
</dbReference>